<feature type="non-terminal residue" evidence="3">
    <location>
        <position position="1"/>
    </location>
</feature>
<dbReference type="PANTHER" id="PTHR36838:SF3">
    <property type="entry name" value="TRANSPORTER AUXIN EFFLUX CARRIER EC FAMILY"/>
    <property type="match status" value="1"/>
</dbReference>
<protein>
    <recommendedName>
        <fullName evidence="4">Auxin efflux carrier</fullName>
    </recommendedName>
</protein>
<organism evidence="3">
    <name type="scientific">Ostreococcus tauri</name>
    <name type="common">Marine green alga</name>
    <dbReference type="NCBI Taxonomy" id="70448"/>
    <lineage>
        <taxon>Eukaryota</taxon>
        <taxon>Viridiplantae</taxon>
        <taxon>Chlorophyta</taxon>
        <taxon>Mamiellophyceae</taxon>
        <taxon>Mamiellales</taxon>
        <taxon>Bathycoccaceae</taxon>
        <taxon>Ostreococcus</taxon>
    </lineage>
</organism>
<feature type="transmembrane region" description="Helical" evidence="2">
    <location>
        <begin position="214"/>
        <end position="234"/>
    </location>
</feature>
<accession>A0A1Y5I4K3</accession>
<evidence type="ECO:0000313" key="3">
    <source>
        <dbReference type="EMBL" id="OUS43627.1"/>
    </source>
</evidence>
<evidence type="ECO:0000256" key="2">
    <source>
        <dbReference type="SAM" id="Phobius"/>
    </source>
</evidence>
<feature type="transmembrane region" description="Helical" evidence="2">
    <location>
        <begin position="159"/>
        <end position="177"/>
    </location>
</feature>
<dbReference type="AlphaFoldDB" id="A0A1Y5I4K3"/>
<dbReference type="Proteomes" id="UP000195557">
    <property type="component" value="Unassembled WGS sequence"/>
</dbReference>
<evidence type="ECO:0008006" key="4">
    <source>
        <dbReference type="Google" id="ProtNLM"/>
    </source>
</evidence>
<keyword evidence="1" id="KW-0813">Transport</keyword>
<evidence type="ECO:0000256" key="1">
    <source>
        <dbReference type="ARBA" id="ARBA00022448"/>
    </source>
</evidence>
<keyword evidence="2" id="KW-0812">Transmembrane</keyword>
<dbReference type="PANTHER" id="PTHR36838">
    <property type="entry name" value="AUXIN EFFLUX CARRIER FAMILY PROTEIN"/>
    <property type="match status" value="1"/>
</dbReference>
<sequence>AARARAALVSGSALGANLGNFAYGLSETLYGVEGLRRAVVFDATNQVWLLVVAHAVYAHRTETDVGGDRETRRAATRRRVAASVAKQARNPCLVAVVVAFAYRVMVGHANGFPPAIDEFLAFLGGANKTFAMLALGILFEPKIASADLCALGSALARRYGTSMMCAGVTLACIGPMLGELGSAVTVTCMLSPIALLTVAYAMEFSLDVTFAAALVNYSNLISLVMIFAISRVSFADPVALAPALLAIAPSARGATASSPPRWIVRCA</sequence>
<keyword evidence="2" id="KW-1133">Transmembrane helix</keyword>
<gene>
    <name evidence="3" type="ORF">BE221DRAFT_80250</name>
</gene>
<proteinExistence type="predicted"/>
<keyword evidence="2" id="KW-0472">Membrane</keyword>
<reference evidence="3" key="1">
    <citation type="submission" date="2017-04" db="EMBL/GenBank/DDBJ databases">
        <title>Population genomics of picophytoplankton unveils novel chromosome hypervariability.</title>
        <authorList>
            <consortium name="DOE Joint Genome Institute"/>
            <person name="Blanc-Mathieu R."/>
            <person name="Krasovec M."/>
            <person name="Hebrard M."/>
            <person name="Yau S."/>
            <person name="Desgranges E."/>
            <person name="Martin J."/>
            <person name="Schackwitz W."/>
            <person name="Kuo A."/>
            <person name="Salin G."/>
            <person name="Donnadieu C."/>
            <person name="Desdevises Y."/>
            <person name="Sanchez-Ferandin S."/>
            <person name="Moreau H."/>
            <person name="Rivals E."/>
            <person name="Grigoriev I.V."/>
            <person name="Grimsley N."/>
            <person name="Eyre-Walker A."/>
            <person name="Piganeau G."/>
        </authorList>
    </citation>
    <scope>NUCLEOTIDE SEQUENCE [LARGE SCALE GENOMIC DNA]</scope>
    <source>
        <strain evidence="3">RCC 1115</strain>
    </source>
</reference>
<name>A0A1Y5I4K3_OSTTA</name>
<dbReference type="EMBL" id="KZ155831">
    <property type="protein sequence ID" value="OUS43627.1"/>
    <property type="molecule type" value="Genomic_DNA"/>
</dbReference>